<dbReference type="InterPro" id="IPR008978">
    <property type="entry name" value="HSP20-like_chaperone"/>
</dbReference>
<dbReference type="InterPro" id="IPR002068">
    <property type="entry name" value="A-crystallin/Hsp20_dom"/>
</dbReference>
<accession>A0A8S4GBM5</accession>
<dbReference type="Gene3D" id="2.60.40.790">
    <property type="match status" value="1"/>
</dbReference>
<dbReference type="AlphaFoldDB" id="A0A8S4GBM5"/>
<evidence type="ECO:0000313" key="6">
    <source>
        <dbReference type="EMBL" id="CAG9136292.1"/>
    </source>
</evidence>
<keyword evidence="1" id="KW-0346">Stress response</keyword>
<evidence type="ECO:0000256" key="1">
    <source>
        <dbReference type="ARBA" id="ARBA00023016"/>
    </source>
</evidence>
<feature type="region of interest" description="Disordered" evidence="4">
    <location>
        <begin position="250"/>
        <end position="309"/>
    </location>
</feature>
<dbReference type="PANTHER" id="PTHR45640:SF13">
    <property type="entry name" value="HEAT SHOCK PROTEIN 22-RELATED"/>
    <property type="match status" value="1"/>
</dbReference>
<comment type="similarity">
    <text evidence="2 3">Belongs to the small heat shock protein (HSP20) family.</text>
</comment>
<dbReference type="PROSITE" id="PS01031">
    <property type="entry name" value="SHSP"/>
    <property type="match status" value="1"/>
</dbReference>
<dbReference type="PANTHER" id="PTHR45640">
    <property type="entry name" value="HEAT SHOCK PROTEIN HSP-12.2-RELATED"/>
    <property type="match status" value="1"/>
</dbReference>
<keyword evidence="7" id="KW-1185">Reference proteome</keyword>
<evidence type="ECO:0000256" key="2">
    <source>
        <dbReference type="PROSITE-ProRule" id="PRU00285"/>
    </source>
</evidence>
<feature type="domain" description="SHSP" evidence="5">
    <location>
        <begin position="133"/>
        <end position="241"/>
    </location>
</feature>
<dbReference type="CDD" id="cd06526">
    <property type="entry name" value="metazoan_ACD"/>
    <property type="match status" value="1"/>
</dbReference>
<dbReference type="GO" id="GO:0009408">
    <property type="term" value="P:response to heat"/>
    <property type="evidence" value="ECO:0007669"/>
    <property type="project" value="TreeGrafter"/>
</dbReference>
<dbReference type="GO" id="GO:0005634">
    <property type="term" value="C:nucleus"/>
    <property type="evidence" value="ECO:0007669"/>
    <property type="project" value="TreeGrafter"/>
</dbReference>
<dbReference type="Proteomes" id="UP000653454">
    <property type="component" value="Unassembled WGS sequence"/>
</dbReference>
<protein>
    <submittedName>
        <fullName evidence="6">(diamondback moth) hypothetical protein</fullName>
    </submittedName>
</protein>
<name>A0A8S4GBM5_PLUXY</name>
<dbReference type="Pfam" id="PF00011">
    <property type="entry name" value="HSP20"/>
    <property type="match status" value="1"/>
</dbReference>
<dbReference type="GO" id="GO:0051082">
    <property type="term" value="F:unfolded protein binding"/>
    <property type="evidence" value="ECO:0007669"/>
    <property type="project" value="TreeGrafter"/>
</dbReference>
<reference evidence="6" key="1">
    <citation type="submission" date="2020-11" db="EMBL/GenBank/DDBJ databases">
        <authorList>
            <person name="Whiteford S."/>
        </authorList>
    </citation>
    <scope>NUCLEOTIDE SEQUENCE</scope>
</reference>
<dbReference type="GO" id="GO:0042026">
    <property type="term" value="P:protein refolding"/>
    <property type="evidence" value="ECO:0007669"/>
    <property type="project" value="TreeGrafter"/>
</dbReference>
<dbReference type="InterPro" id="IPR001436">
    <property type="entry name" value="Alpha-crystallin/sHSP_animal"/>
</dbReference>
<feature type="compositionally biased region" description="Basic and acidic residues" evidence="4">
    <location>
        <begin position="279"/>
        <end position="295"/>
    </location>
</feature>
<sequence length="309" mass="33823">MVSHIRCDKGRDCSRVDSLCAASAWSVCVPRAPRPAVYSLPRAPPPQSHSTHERTRTMLSSRTLLTLALGLAVAAAVPVDKSTIDVSDKPVLRPITTIEADDGDEGTWFSFPLFGNFGSFGNLGSLFTPIWKLFPNFADLGPRINSDENKFDIIVNVKEYKKDELKVKVKGFLIIVQGVHEAKTDSDIFDRQFFHTYTLPVNASGSDVTADLFNNGFLVVSCPLNGKSDKDEEVNRDVEIKETGTAYELEDKTTVGSSQPEGTKAPVEVSTAGLVENEDDRKEPTTPSSERELAKDNIIPHGQTNEALP</sequence>
<comment type="caution">
    <text evidence="6">The sequence shown here is derived from an EMBL/GenBank/DDBJ whole genome shotgun (WGS) entry which is preliminary data.</text>
</comment>
<dbReference type="SUPFAM" id="SSF49764">
    <property type="entry name" value="HSP20-like chaperones"/>
    <property type="match status" value="1"/>
</dbReference>
<evidence type="ECO:0000259" key="5">
    <source>
        <dbReference type="PROSITE" id="PS01031"/>
    </source>
</evidence>
<dbReference type="EMBL" id="CAJHNJ030000133">
    <property type="protein sequence ID" value="CAG9136292.1"/>
    <property type="molecule type" value="Genomic_DNA"/>
</dbReference>
<gene>
    <name evidence="6" type="ORF">PLXY2_LOCUS14547</name>
</gene>
<evidence type="ECO:0000256" key="3">
    <source>
        <dbReference type="RuleBase" id="RU003616"/>
    </source>
</evidence>
<dbReference type="GO" id="GO:0005737">
    <property type="term" value="C:cytoplasm"/>
    <property type="evidence" value="ECO:0007669"/>
    <property type="project" value="TreeGrafter"/>
</dbReference>
<organism evidence="6 7">
    <name type="scientific">Plutella xylostella</name>
    <name type="common">Diamondback moth</name>
    <name type="synonym">Plutella maculipennis</name>
    <dbReference type="NCBI Taxonomy" id="51655"/>
    <lineage>
        <taxon>Eukaryota</taxon>
        <taxon>Metazoa</taxon>
        <taxon>Ecdysozoa</taxon>
        <taxon>Arthropoda</taxon>
        <taxon>Hexapoda</taxon>
        <taxon>Insecta</taxon>
        <taxon>Pterygota</taxon>
        <taxon>Neoptera</taxon>
        <taxon>Endopterygota</taxon>
        <taxon>Lepidoptera</taxon>
        <taxon>Glossata</taxon>
        <taxon>Ditrysia</taxon>
        <taxon>Yponomeutoidea</taxon>
        <taxon>Plutellidae</taxon>
        <taxon>Plutella</taxon>
    </lineage>
</organism>
<proteinExistence type="inferred from homology"/>
<evidence type="ECO:0000313" key="7">
    <source>
        <dbReference type="Proteomes" id="UP000653454"/>
    </source>
</evidence>
<evidence type="ECO:0000256" key="4">
    <source>
        <dbReference type="SAM" id="MobiDB-lite"/>
    </source>
</evidence>